<evidence type="ECO:0000256" key="1">
    <source>
        <dbReference type="SAM" id="MobiDB-lite"/>
    </source>
</evidence>
<name>A0A9P5SXB4_9FUNG</name>
<dbReference type="AlphaFoldDB" id="A0A9P5SXB4"/>
<proteinExistence type="predicted"/>
<evidence type="ECO:0000313" key="2">
    <source>
        <dbReference type="EMBL" id="KAF9337848.1"/>
    </source>
</evidence>
<accession>A0A9P5SXB4</accession>
<feature type="region of interest" description="Disordered" evidence="1">
    <location>
        <begin position="125"/>
        <end position="156"/>
    </location>
</feature>
<feature type="compositionally biased region" description="Basic and acidic residues" evidence="1">
    <location>
        <begin position="440"/>
        <end position="449"/>
    </location>
</feature>
<reference evidence="2" key="1">
    <citation type="journal article" date="2020" name="Fungal Divers.">
        <title>Resolving the Mortierellaceae phylogeny through synthesis of multi-gene phylogenetics and phylogenomics.</title>
        <authorList>
            <person name="Vandepol N."/>
            <person name="Liber J."/>
            <person name="Desiro A."/>
            <person name="Na H."/>
            <person name="Kennedy M."/>
            <person name="Barry K."/>
            <person name="Grigoriev I.V."/>
            <person name="Miller A.N."/>
            <person name="O'Donnell K."/>
            <person name="Stajich J.E."/>
            <person name="Bonito G."/>
        </authorList>
    </citation>
    <scope>NUCLEOTIDE SEQUENCE</scope>
    <source>
        <strain evidence="2">NVP1</strain>
    </source>
</reference>
<comment type="caution">
    <text evidence="2">The sequence shown here is derived from an EMBL/GenBank/DDBJ whole genome shotgun (WGS) entry which is preliminary data.</text>
</comment>
<feature type="compositionally biased region" description="Basic residues" evidence="1">
    <location>
        <begin position="379"/>
        <end position="389"/>
    </location>
</feature>
<feature type="region of interest" description="Disordered" evidence="1">
    <location>
        <begin position="379"/>
        <end position="399"/>
    </location>
</feature>
<evidence type="ECO:0000313" key="3">
    <source>
        <dbReference type="Proteomes" id="UP000696485"/>
    </source>
</evidence>
<sequence length="488" mass="53641">MDSTLPQRHHRRSMGRVWPPALEVRLARLSIDEGSSLMTPHMIIPVPPPVGYEGSGVCMGLPDIPDDEDLCEEEKGAIPGTVEPSAEPPRRGSLAMASPTILELDAAHQQQHHEHRRQSQVNIKFSNHGSGRSNSLYINNTHRGEPHTTHQQSLQGQTAKLPMNLASSMMMDTDEFGEDLFHTDTAAPFQFERLTSFAIPERQPGVYYKDSADSHLNIDSLPPTLPLASSPCHRHGGPLSAPSSKATSRANSPLPVGRTPLQEKSLSITNLQQPVANRPASPGLLHFLQPLDPQSSKPTVLDSLHMSIHDDETTTTARPRSPVPAVMDMMALMEDEQDRWKSPTLSALASRSSSLASSPVGRSPSRVVSPSTLVARLRRQRRQLQRPRRGVHDTGGLDPELQEIPLIEARDEVSLQEIWRMEDEERQERILNDDGGGGGDENKDPKRGQENTIEAVSSDGAGAGHLRKGEQHAHEEARLIQQAIDHAQ</sequence>
<feature type="compositionally biased region" description="Polar residues" evidence="1">
    <location>
        <begin position="241"/>
        <end position="251"/>
    </location>
</feature>
<dbReference type="Proteomes" id="UP000696485">
    <property type="component" value="Unassembled WGS sequence"/>
</dbReference>
<organism evidence="2 3">
    <name type="scientific">Podila minutissima</name>
    <dbReference type="NCBI Taxonomy" id="64525"/>
    <lineage>
        <taxon>Eukaryota</taxon>
        <taxon>Fungi</taxon>
        <taxon>Fungi incertae sedis</taxon>
        <taxon>Mucoromycota</taxon>
        <taxon>Mortierellomycotina</taxon>
        <taxon>Mortierellomycetes</taxon>
        <taxon>Mortierellales</taxon>
        <taxon>Mortierellaceae</taxon>
        <taxon>Podila</taxon>
    </lineage>
</organism>
<keyword evidence="3" id="KW-1185">Reference proteome</keyword>
<feature type="compositionally biased region" description="Polar residues" evidence="1">
    <location>
        <begin position="125"/>
        <end position="141"/>
    </location>
</feature>
<protein>
    <submittedName>
        <fullName evidence="2">Uncharacterized protein</fullName>
    </submittedName>
</protein>
<gene>
    <name evidence="2" type="ORF">BG006_002213</name>
</gene>
<feature type="region of interest" description="Disordered" evidence="1">
    <location>
        <begin position="227"/>
        <end position="260"/>
    </location>
</feature>
<feature type="region of interest" description="Disordered" evidence="1">
    <location>
        <begin position="428"/>
        <end position="474"/>
    </location>
</feature>
<dbReference type="EMBL" id="JAAAUY010000015">
    <property type="protein sequence ID" value="KAF9337848.1"/>
    <property type="molecule type" value="Genomic_DNA"/>
</dbReference>